<feature type="non-terminal residue" evidence="3">
    <location>
        <position position="1"/>
    </location>
</feature>
<gene>
    <name evidence="3" type="ORF">S12H4_54996</name>
</gene>
<keyword evidence="1" id="KW-0808">Transferase</keyword>
<proteinExistence type="predicted"/>
<accession>X1UMJ5</accession>
<evidence type="ECO:0000259" key="2">
    <source>
        <dbReference type="Pfam" id="PF00534"/>
    </source>
</evidence>
<name>X1UMJ5_9ZZZZ</name>
<dbReference type="PANTHER" id="PTHR46401">
    <property type="entry name" value="GLYCOSYLTRANSFERASE WBBK-RELATED"/>
    <property type="match status" value="1"/>
</dbReference>
<dbReference type="Pfam" id="PF00534">
    <property type="entry name" value="Glycos_transf_1"/>
    <property type="match status" value="1"/>
</dbReference>
<protein>
    <recommendedName>
        <fullName evidence="2">Glycosyl transferase family 1 domain-containing protein</fullName>
    </recommendedName>
</protein>
<evidence type="ECO:0000313" key="3">
    <source>
        <dbReference type="EMBL" id="GAJ18744.1"/>
    </source>
</evidence>
<comment type="caution">
    <text evidence="3">The sequence shown here is derived from an EMBL/GenBank/DDBJ whole genome shotgun (WGS) entry which is preliminary data.</text>
</comment>
<evidence type="ECO:0000256" key="1">
    <source>
        <dbReference type="ARBA" id="ARBA00022679"/>
    </source>
</evidence>
<dbReference type="InterPro" id="IPR001296">
    <property type="entry name" value="Glyco_trans_1"/>
</dbReference>
<reference evidence="3" key="1">
    <citation type="journal article" date="2014" name="Front. Microbiol.">
        <title>High frequency of phylogenetically diverse reductive dehalogenase-homologous genes in deep subseafloor sedimentary metagenomes.</title>
        <authorList>
            <person name="Kawai M."/>
            <person name="Futagami T."/>
            <person name="Toyoda A."/>
            <person name="Takaki Y."/>
            <person name="Nishi S."/>
            <person name="Hori S."/>
            <person name="Arai W."/>
            <person name="Tsubouchi T."/>
            <person name="Morono Y."/>
            <person name="Uchiyama I."/>
            <person name="Ito T."/>
            <person name="Fujiyama A."/>
            <person name="Inagaki F."/>
            <person name="Takami H."/>
        </authorList>
    </citation>
    <scope>NUCLEOTIDE SEQUENCE</scope>
    <source>
        <strain evidence="3">Expedition CK06-06</strain>
    </source>
</reference>
<feature type="domain" description="Glycosyl transferase family 1" evidence="2">
    <location>
        <begin position="1"/>
        <end position="137"/>
    </location>
</feature>
<dbReference type="AlphaFoldDB" id="X1UMJ5"/>
<dbReference type="EMBL" id="BARW01035226">
    <property type="protein sequence ID" value="GAJ18744.1"/>
    <property type="molecule type" value="Genomic_DNA"/>
</dbReference>
<dbReference type="GO" id="GO:0016757">
    <property type="term" value="F:glycosyltransferase activity"/>
    <property type="evidence" value="ECO:0007669"/>
    <property type="project" value="InterPro"/>
</dbReference>
<dbReference type="GO" id="GO:0009103">
    <property type="term" value="P:lipopolysaccharide biosynthetic process"/>
    <property type="evidence" value="ECO:0007669"/>
    <property type="project" value="TreeGrafter"/>
</dbReference>
<dbReference type="CDD" id="cd03801">
    <property type="entry name" value="GT4_PimA-like"/>
    <property type="match status" value="1"/>
</dbReference>
<sequence>GEFTKNKNVHISIKVARRLKELGFEVKFVIVGGNGEYEYKIRNLAKKNKDIIDIYERIEERKKLMNMYRKSDIFIMPSRYESFGLVYGEAMSQGVPVIYTKGQGIDGYFKDGEVGYSVNPKDISDIVKKIKIIIYNYNNISKNCYNLVEKFSWDKIAKIYYNIYKSLF</sequence>
<dbReference type="Gene3D" id="3.40.50.2000">
    <property type="entry name" value="Glycogen Phosphorylase B"/>
    <property type="match status" value="2"/>
</dbReference>
<dbReference type="PANTHER" id="PTHR46401:SF2">
    <property type="entry name" value="GLYCOSYLTRANSFERASE WBBK-RELATED"/>
    <property type="match status" value="1"/>
</dbReference>
<dbReference type="SUPFAM" id="SSF53756">
    <property type="entry name" value="UDP-Glycosyltransferase/glycogen phosphorylase"/>
    <property type="match status" value="1"/>
</dbReference>
<organism evidence="3">
    <name type="scientific">marine sediment metagenome</name>
    <dbReference type="NCBI Taxonomy" id="412755"/>
    <lineage>
        <taxon>unclassified sequences</taxon>
        <taxon>metagenomes</taxon>
        <taxon>ecological metagenomes</taxon>
    </lineage>
</organism>